<reference evidence="1 2" key="1">
    <citation type="submission" date="2019-03" db="EMBL/GenBank/DDBJ databases">
        <title>Genomic Encyclopedia of Type Strains, Phase IV (KMG-IV): sequencing the most valuable type-strain genomes for metagenomic binning, comparative biology and taxonomic classification.</title>
        <authorList>
            <person name="Goeker M."/>
        </authorList>
    </citation>
    <scope>NUCLEOTIDE SEQUENCE [LARGE SCALE GENOMIC DNA]</scope>
    <source>
        <strain evidence="1 2">DSM 44496</strain>
    </source>
</reference>
<proteinExistence type="predicted"/>
<sequence length="34" mass="3696">MTVPEALADYPTSPGCTSPFAPTWIAEMVRRQGD</sequence>
<dbReference type="EMBL" id="SNXK01000011">
    <property type="protein sequence ID" value="TDP30592.1"/>
    <property type="molecule type" value="Genomic_DNA"/>
</dbReference>
<name>A0A4V3CML6_NOCIG</name>
<protein>
    <submittedName>
        <fullName evidence="1">Uncharacterized protein</fullName>
    </submittedName>
</protein>
<dbReference type="AlphaFoldDB" id="A0A4V3CML6"/>
<evidence type="ECO:0000313" key="2">
    <source>
        <dbReference type="Proteomes" id="UP000295087"/>
    </source>
</evidence>
<keyword evidence="2" id="KW-1185">Reference proteome</keyword>
<evidence type="ECO:0000313" key="1">
    <source>
        <dbReference type="EMBL" id="TDP30592.1"/>
    </source>
</evidence>
<gene>
    <name evidence="1" type="ORF">DFR75_11156</name>
</gene>
<accession>A0A4V3CML6</accession>
<organism evidence="1 2">
    <name type="scientific">Nocardia ignorata</name>
    <dbReference type="NCBI Taxonomy" id="145285"/>
    <lineage>
        <taxon>Bacteria</taxon>
        <taxon>Bacillati</taxon>
        <taxon>Actinomycetota</taxon>
        <taxon>Actinomycetes</taxon>
        <taxon>Mycobacteriales</taxon>
        <taxon>Nocardiaceae</taxon>
        <taxon>Nocardia</taxon>
    </lineage>
</organism>
<comment type="caution">
    <text evidence="1">The sequence shown here is derived from an EMBL/GenBank/DDBJ whole genome shotgun (WGS) entry which is preliminary data.</text>
</comment>
<dbReference type="Proteomes" id="UP000295087">
    <property type="component" value="Unassembled WGS sequence"/>
</dbReference>